<keyword evidence="5" id="KW-0223">Dioxygenase</keyword>
<dbReference type="HAMAP" id="MF_02093">
    <property type="entry name" value="Beta_carotene_diox"/>
    <property type="match status" value="1"/>
</dbReference>
<name>A0ABU1H2S3_9GAMM</name>
<keyword evidence="5" id="KW-0408">Iron</keyword>
<evidence type="ECO:0000256" key="2">
    <source>
        <dbReference type="ARBA" id="ARBA00022692"/>
    </source>
</evidence>
<evidence type="ECO:0000256" key="5">
    <source>
        <dbReference type="HAMAP-Rule" id="MF_02093"/>
    </source>
</evidence>
<keyword evidence="3 5" id="KW-1133">Transmembrane helix</keyword>
<dbReference type="RefSeq" id="WP_309654776.1">
    <property type="nucleotide sequence ID" value="NZ_JARWAN010000003.1"/>
</dbReference>
<keyword evidence="5" id="KW-0479">Metal-binding</keyword>
<protein>
    <recommendedName>
        <fullName evidence="5">Probable beta-carotene 15,15'-dioxygenase</fullName>
        <ecNumber evidence="5">1.13.11.63</ecNumber>
    </recommendedName>
</protein>
<evidence type="ECO:0000313" key="7">
    <source>
        <dbReference type="Proteomes" id="UP001254564"/>
    </source>
</evidence>
<dbReference type="InterPro" id="IPR022270">
    <property type="entry name" value="Blh_diox"/>
</dbReference>
<gene>
    <name evidence="6" type="ORF">QC823_02430</name>
</gene>
<sequence>MPMRTANRPPAFWLFPVGLGIALGVSAVPGEWPLYAILAVSTAILGLPHGSLDSAVAQRHLPLNGRLQLLGFYVGYLALGGLVLALWWQAPNIALAAFLLYSAFHFADDIAVRIGQLGGTAYGLWVLSLPVSLHPEQVTPLFEMLGATQADQLVAVAPYTLALSGAVLTVSLMLKPQRATSDWRDPLLLAVGAMLLHPLAYFIAYWCFLHSPRHLELAARDLGLHGWRERLKVIAPITLATYVLALGALPFLIDLPGETALMRIVFIGLAALTVPHMVLELIASPRRTT</sequence>
<feature type="transmembrane region" description="Helical" evidence="5">
    <location>
        <begin position="186"/>
        <end position="209"/>
    </location>
</feature>
<evidence type="ECO:0000256" key="3">
    <source>
        <dbReference type="ARBA" id="ARBA00022989"/>
    </source>
</evidence>
<feature type="binding site" evidence="5">
    <location>
        <position position="210"/>
    </location>
    <ligand>
        <name>Fe cation</name>
        <dbReference type="ChEBI" id="CHEBI:24875"/>
    </ligand>
</feature>
<dbReference type="EC" id="1.13.11.63" evidence="5"/>
<evidence type="ECO:0000313" key="6">
    <source>
        <dbReference type="EMBL" id="MDR5897853.1"/>
    </source>
</evidence>
<feature type="transmembrane region" description="Helical" evidence="5">
    <location>
        <begin position="37"/>
        <end position="57"/>
    </location>
</feature>
<keyword evidence="2 5" id="KW-0812">Transmembrane</keyword>
<evidence type="ECO:0000256" key="4">
    <source>
        <dbReference type="ARBA" id="ARBA00023136"/>
    </source>
</evidence>
<comment type="cofactor">
    <cofactor evidence="5">
        <name>Fe(2+)</name>
        <dbReference type="ChEBI" id="CHEBI:29033"/>
    </cofactor>
</comment>
<dbReference type="SUPFAM" id="SSF161098">
    <property type="entry name" value="MetI-like"/>
    <property type="match status" value="1"/>
</dbReference>
<comment type="similarity">
    <text evidence="5">Belongs to the Brp/Blh beta-carotene diooxygenase family.</text>
</comment>
<comment type="caution">
    <text evidence="6">The sequence shown here is derived from an EMBL/GenBank/DDBJ whole genome shotgun (WGS) entry which is preliminary data.</text>
</comment>
<comment type="subcellular location">
    <subcellularLocation>
        <location evidence="5">Cell membrane</location>
        <topology evidence="5">Multi-pass membrane protein</topology>
    </subcellularLocation>
    <subcellularLocation>
        <location evidence="1">Membrane</location>
        <topology evidence="1">Multi-pass membrane protein</topology>
    </subcellularLocation>
</comment>
<feature type="transmembrane region" description="Helical" evidence="5">
    <location>
        <begin position="230"/>
        <end position="252"/>
    </location>
</feature>
<feature type="transmembrane region" description="Helical" evidence="5">
    <location>
        <begin position="264"/>
        <end position="283"/>
    </location>
</feature>
<dbReference type="Proteomes" id="UP001254564">
    <property type="component" value="Unassembled WGS sequence"/>
</dbReference>
<evidence type="ECO:0000256" key="1">
    <source>
        <dbReference type="ARBA" id="ARBA00004141"/>
    </source>
</evidence>
<keyword evidence="7" id="KW-1185">Reference proteome</keyword>
<dbReference type="Pfam" id="PF15461">
    <property type="entry name" value="BCD"/>
    <property type="match status" value="1"/>
</dbReference>
<accession>A0ABU1H2S3</accession>
<feature type="transmembrane region" description="Helical" evidence="5">
    <location>
        <begin position="153"/>
        <end position="174"/>
    </location>
</feature>
<feature type="binding site" evidence="5">
    <location>
        <position position="214"/>
    </location>
    <ligand>
        <name>Fe cation</name>
        <dbReference type="ChEBI" id="CHEBI:24875"/>
    </ligand>
</feature>
<feature type="binding site" evidence="5">
    <location>
        <position position="49"/>
    </location>
    <ligand>
        <name>Fe cation</name>
        <dbReference type="ChEBI" id="CHEBI:24875"/>
    </ligand>
</feature>
<proteinExistence type="inferred from homology"/>
<reference evidence="6 7" key="1">
    <citation type="submission" date="2023-04" db="EMBL/GenBank/DDBJ databases">
        <title>A long-awaited taxogenomic arrangement of the family Halomonadaceae.</title>
        <authorList>
            <person name="De La Haba R."/>
            <person name="Chuvochina M."/>
            <person name="Wittouck S."/>
            <person name="Arahal D.R."/>
            <person name="Sanchez-Porro C."/>
            <person name="Hugenholtz P."/>
            <person name="Ventosa A."/>
        </authorList>
    </citation>
    <scope>NUCLEOTIDE SEQUENCE [LARGE SCALE GENOMIC DNA]</scope>
    <source>
        <strain evidence="6 7">DSM 21020</strain>
    </source>
</reference>
<keyword evidence="5" id="KW-0560">Oxidoreductase</keyword>
<feature type="transmembrane region" description="Helical" evidence="5">
    <location>
        <begin position="110"/>
        <end position="133"/>
    </location>
</feature>
<feature type="transmembrane region" description="Helical" evidence="5">
    <location>
        <begin position="69"/>
        <end position="90"/>
    </location>
</feature>
<dbReference type="NCBIfam" id="TIGR03753">
    <property type="entry name" value="blh_monoox"/>
    <property type="match status" value="1"/>
</dbReference>
<comment type="catalytic activity">
    <reaction evidence="5">
        <text>all-trans-beta-carotene + O2 = 2 all-trans-retinal</text>
        <dbReference type="Rhea" id="RHEA:32887"/>
        <dbReference type="ChEBI" id="CHEBI:15379"/>
        <dbReference type="ChEBI" id="CHEBI:17579"/>
        <dbReference type="ChEBI" id="CHEBI:17898"/>
        <dbReference type="EC" id="1.13.11.63"/>
    </reaction>
</comment>
<organism evidence="6 7">
    <name type="scientific">Vreelandella vilamensis</name>
    <dbReference type="NCBI Taxonomy" id="531309"/>
    <lineage>
        <taxon>Bacteria</taxon>
        <taxon>Pseudomonadati</taxon>
        <taxon>Pseudomonadota</taxon>
        <taxon>Gammaproteobacteria</taxon>
        <taxon>Oceanospirillales</taxon>
        <taxon>Halomonadaceae</taxon>
        <taxon>Vreelandella</taxon>
    </lineage>
</organism>
<dbReference type="EMBL" id="JARWAN010000003">
    <property type="protein sequence ID" value="MDR5897853.1"/>
    <property type="molecule type" value="Genomic_DNA"/>
</dbReference>
<feature type="binding site" evidence="5">
    <location>
        <position position="105"/>
    </location>
    <ligand>
        <name>Fe cation</name>
        <dbReference type="ChEBI" id="CHEBI:24875"/>
    </ligand>
</feature>
<comment type="function">
    <text evidence="5">Catalyzes the cleavage of beta-carotene at its central double bond (15,15') to yield two molecules of all-trans-retinal.</text>
</comment>
<dbReference type="InterPro" id="IPR035906">
    <property type="entry name" value="MetI-like_sf"/>
</dbReference>
<keyword evidence="5" id="KW-1003">Cell membrane</keyword>
<keyword evidence="4 5" id="KW-0472">Membrane</keyword>